<comment type="function">
    <text evidence="1">Sequence-specific transcription factor which is part of a developmental regulatory system that provides cells with specific positional identities on the anterior-posterior axis.</text>
</comment>
<dbReference type="SMART" id="SM00355">
    <property type="entry name" value="ZnF_C2H2"/>
    <property type="match status" value="6"/>
</dbReference>
<evidence type="ECO:0000256" key="8">
    <source>
        <dbReference type="ARBA" id="ARBA00023155"/>
    </source>
</evidence>
<keyword evidence="7 11" id="KW-0238">DNA-binding</keyword>
<dbReference type="PANTHER" id="PTHR24391:SF11">
    <property type="entry name" value="ZINC FINGER E-BOX-BINDING HOMEOBOX 2"/>
    <property type="match status" value="1"/>
</dbReference>
<protein>
    <submittedName>
        <fullName evidence="16">Zinc finger E-box-binding homeobox 2-like</fullName>
    </submittedName>
</protein>
<dbReference type="FunFam" id="3.30.160.60:FF:000082">
    <property type="entry name" value="Putative zinc finger E-box-binding homeobox 2"/>
    <property type="match status" value="1"/>
</dbReference>
<evidence type="ECO:0000313" key="15">
    <source>
        <dbReference type="Proteomes" id="UP000515161"/>
    </source>
</evidence>
<feature type="domain" description="C2H2-type" evidence="14">
    <location>
        <begin position="224"/>
        <end position="252"/>
    </location>
</feature>
<feature type="compositionally biased region" description="Basic and acidic residues" evidence="12">
    <location>
        <begin position="25"/>
        <end position="36"/>
    </location>
</feature>
<keyword evidence="15" id="KW-1185">Reference proteome</keyword>
<dbReference type="GeneID" id="117556482"/>
<organism evidence="15 16">
    <name type="scientific">Gymnodraco acuticeps</name>
    <name type="common">Antarctic dragonfish</name>
    <dbReference type="NCBI Taxonomy" id="8218"/>
    <lineage>
        <taxon>Eukaryota</taxon>
        <taxon>Metazoa</taxon>
        <taxon>Chordata</taxon>
        <taxon>Craniata</taxon>
        <taxon>Vertebrata</taxon>
        <taxon>Euteleostomi</taxon>
        <taxon>Actinopterygii</taxon>
        <taxon>Neopterygii</taxon>
        <taxon>Teleostei</taxon>
        <taxon>Neoteleostei</taxon>
        <taxon>Acanthomorphata</taxon>
        <taxon>Eupercaria</taxon>
        <taxon>Perciformes</taxon>
        <taxon>Notothenioidei</taxon>
        <taxon>Bathydraconidae</taxon>
        <taxon>Gymnodraco</taxon>
    </lineage>
</organism>
<feature type="region of interest" description="Disordered" evidence="12">
    <location>
        <begin position="656"/>
        <end position="740"/>
    </location>
</feature>
<sequence>MVRFSPTPLLSSAGETSSLSAPDLDYQRVLRRRDFSSMKPDSMAEDPRGKRRKQAHPRRQTGSSYERLLSGPDMDEDERMLSDDLTNGGGGGRGGEDEVPSPRVAPALLSYRDGGGSEDPSWRGGSNTHLDGTDDRRECEAVEGNSAAESLDVSELDDFFLKRNHDDDSHPGSIAEYLQRSDTAIIYPEAPEELMRLGTPEAAGQDESEHDLLSGSADDFSAMLTCPFCNRGYKRLSSLKEHIRYRHESLQERESFTCPTCSDTFSHQAHLERHMTNHRPTTEQALIGEAAGNRKFKCSECGKAFKYKHHLKEHLRIHSGEKPYECSHCKKRFSHSGSYSSHISSRKCIGLISRTGSKPGSRPGSSPSSSTSSPGSPALAQLRHKLESRGPLEHRGPLEPPDQQPDIKAEPLDFNEYRLLMAQHRFGGPGVYLNGGVHSSSQNPLLGLGGRGGLDLLGLGNLCEVQKVLQIVDNTVTRQKVDGNPEEVQKVRAYMKELGAQMEGGGSPTKTIMDFTLQKVNEARNLIESKMNFKKEKPSHLGGRDPDGQNHFLFCCQFCKQAFPGPIPLHQHERYQCRKNQEIQAVLQPDSSPPEGSTTETATSPPHPFKDLVSLLRNYFALNSDPSPDQLLQISLAVGLPQDFVREWFSQWRNQNQQGGGLKRKTPTPDLCRSPMMHFTNGDASHRLSKTSRPTGGDSLDPLRTNTPSPLNLSSTSSKTSYTPNSLASDDPPGDSPLDLSLPKHLVQKLLSKRPRVNGFSEDLVHIKKEVSEGGSSPLFGMNLFSGGPVYSSLHPHGAFPPPSFLSAAQVPGLSSYPGLDPLSFLPHMAYSFSSFNDIQQRRKYQRKPGFQVEFPDGDFLLDDVSDRKLKKTESGTYACELCDKTFQKTSSLLRHKYEHTGKRPHQCEICQKAFKHKHHLI</sequence>
<dbReference type="KEGG" id="gacu:117556482"/>
<dbReference type="GO" id="GO:0000978">
    <property type="term" value="F:RNA polymerase II cis-regulatory region sequence-specific DNA binding"/>
    <property type="evidence" value="ECO:0007669"/>
    <property type="project" value="TreeGrafter"/>
</dbReference>
<keyword evidence="9 11" id="KW-0539">Nucleus</keyword>
<accession>A0A6P8VBR8</accession>
<feature type="region of interest" description="Disordered" evidence="12">
    <location>
        <begin position="352"/>
        <end position="379"/>
    </location>
</feature>
<dbReference type="FunFam" id="3.30.160.60:FF:000744">
    <property type="entry name" value="zinc finger E-box-binding homeobox 1"/>
    <property type="match status" value="1"/>
</dbReference>
<feature type="compositionally biased region" description="Polar residues" evidence="12">
    <location>
        <begin position="8"/>
        <end position="20"/>
    </location>
</feature>
<dbReference type="FunFam" id="3.30.160.60:FF:000013">
    <property type="entry name" value="Putative zinc finger E-box-binding homeobox 2"/>
    <property type="match status" value="1"/>
</dbReference>
<feature type="compositionally biased region" description="Basic residues" evidence="12">
    <location>
        <begin position="49"/>
        <end position="59"/>
    </location>
</feature>
<evidence type="ECO:0000313" key="16">
    <source>
        <dbReference type="RefSeq" id="XP_034087699.1"/>
    </source>
</evidence>
<dbReference type="InterPro" id="IPR036236">
    <property type="entry name" value="Znf_C2H2_sf"/>
</dbReference>
<keyword evidence="8 11" id="KW-0371">Homeobox</keyword>
<feature type="compositionally biased region" description="Polar residues" evidence="12">
    <location>
        <begin position="594"/>
        <end position="604"/>
    </location>
</feature>
<dbReference type="PROSITE" id="PS50071">
    <property type="entry name" value="HOMEOBOX_2"/>
    <property type="match status" value="1"/>
</dbReference>
<evidence type="ECO:0000256" key="10">
    <source>
        <dbReference type="PROSITE-ProRule" id="PRU00042"/>
    </source>
</evidence>
<feature type="region of interest" description="Disordered" evidence="12">
    <location>
        <begin position="1"/>
        <end position="148"/>
    </location>
</feature>
<dbReference type="Pfam" id="PF00096">
    <property type="entry name" value="zf-C2H2"/>
    <property type="match status" value="3"/>
</dbReference>
<reference evidence="16" key="1">
    <citation type="submission" date="2025-08" db="UniProtKB">
        <authorList>
            <consortium name="RefSeq"/>
        </authorList>
    </citation>
    <scope>IDENTIFICATION</scope>
</reference>
<evidence type="ECO:0000256" key="6">
    <source>
        <dbReference type="ARBA" id="ARBA00022833"/>
    </source>
</evidence>
<dbReference type="SUPFAM" id="SSF57667">
    <property type="entry name" value="beta-beta-alpha zinc fingers"/>
    <property type="match status" value="3"/>
</dbReference>
<gene>
    <name evidence="16" type="primary">LOC117556482</name>
</gene>
<evidence type="ECO:0000256" key="12">
    <source>
        <dbReference type="SAM" id="MobiDB-lite"/>
    </source>
</evidence>
<feature type="domain" description="C2H2-type" evidence="14">
    <location>
        <begin position="878"/>
        <end position="905"/>
    </location>
</feature>
<evidence type="ECO:0000256" key="1">
    <source>
        <dbReference type="ARBA" id="ARBA00003263"/>
    </source>
</evidence>
<evidence type="ECO:0000256" key="3">
    <source>
        <dbReference type="ARBA" id="ARBA00022723"/>
    </source>
</evidence>
<dbReference type="GO" id="GO:0000122">
    <property type="term" value="P:negative regulation of transcription by RNA polymerase II"/>
    <property type="evidence" value="ECO:0007669"/>
    <property type="project" value="UniProtKB-ARBA"/>
</dbReference>
<evidence type="ECO:0000256" key="9">
    <source>
        <dbReference type="ARBA" id="ARBA00023242"/>
    </source>
</evidence>
<dbReference type="Gene3D" id="3.30.160.60">
    <property type="entry name" value="Classic Zinc Finger"/>
    <property type="match status" value="5"/>
</dbReference>
<keyword evidence="4" id="KW-0677">Repeat</keyword>
<feature type="compositionally biased region" description="Basic and acidic residues" evidence="12">
    <location>
        <begin position="131"/>
        <end position="140"/>
    </location>
</feature>
<feature type="domain" description="Homeobox" evidence="13">
    <location>
        <begin position="613"/>
        <end position="659"/>
    </location>
</feature>
<dbReference type="PROSITE" id="PS50157">
    <property type="entry name" value="ZINC_FINGER_C2H2_2"/>
    <property type="match status" value="5"/>
</dbReference>
<dbReference type="Proteomes" id="UP000515161">
    <property type="component" value="Unplaced"/>
</dbReference>
<evidence type="ECO:0000256" key="4">
    <source>
        <dbReference type="ARBA" id="ARBA00022737"/>
    </source>
</evidence>
<keyword evidence="3" id="KW-0479">Metal-binding</keyword>
<dbReference type="GO" id="GO:0008270">
    <property type="term" value="F:zinc ion binding"/>
    <property type="evidence" value="ECO:0007669"/>
    <property type="project" value="UniProtKB-KW"/>
</dbReference>
<keyword evidence="6" id="KW-0862">Zinc</keyword>
<feature type="compositionally biased region" description="Low complexity" evidence="12">
    <location>
        <begin position="353"/>
        <end position="377"/>
    </location>
</feature>
<evidence type="ECO:0000256" key="2">
    <source>
        <dbReference type="ARBA" id="ARBA00004123"/>
    </source>
</evidence>
<feature type="non-terminal residue" evidence="16">
    <location>
        <position position="922"/>
    </location>
</feature>
<dbReference type="InterPro" id="IPR051574">
    <property type="entry name" value="ZnF_E-box_Homeobox"/>
</dbReference>
<dbReference type="SUPFAM" id="SSF46689">
    <property type="entry name" value="Homeodomain-like"/>
    <property type="match status" value="1"/>
</dbReference>
<feature type="compositionally biased region" description="Low complexity" evidence="12">
    <location>
        <begin position="705"/>
        <end position="740"/>
    </location>
</feature>
<proteinExistence type="predicted"/>
<dbReference type="InterPro" id="IPR009057">
    <property type="entry name" value="Homeodomain-like_sf"/>
</dbReference>
<keyword evidence="5 10" id="KW-0863">Zinc-finger</keyword>
<dbReference type="Pfam" id="PF12874">
    <property type="entry name" value="zf-met"/>
    <property type="match status" value="1"/>
</dbReference>
<dbReference type="PROSITE" id="PS00028">
    <property type="entry name" value="ZINC_FINGER_C2H2_1"/>
    <property type="match status" value="4"/>
</dbReference>
<dbReference type="AlphaFoldDB" id="A0A6P8VBR8"/>
<dbReference type="CDD" id="cd00086">
    <property type="entry name" value="homeodomain"/>
    <property type="match status" value="1"/>
</dbReference>
<dbReference type="GO" id="GO:0000981">
    <property type="term" value="F:DNA-binding transcription factor activity, RNA polymerase II-specific"/>
    <property type="evidence" value="ECO:0007669"/>
    <property type="project" value="TreeGrafter"/>
</dbReference>
<comment type="subcellular location">
    <subcellularLocation>
        <location evidence="2 11">Nucleus</location>
    </subcellularLocation>
</comment>
<dbReference type="RefSeq" id="XP_034087699.1">
    <property type="nucleotide sequence ID" value="XM_034231808.1"/>
</dbReference>
<dbReference type="InParanoid" id="A0A6P8VBR8"/>
<feature type="region of interest" description="Disordered" evidence="12">
    <location>
        <begin position="588"/>
        <end position="608"/>
    </location>
</feature>
<feature type="DNA-binding region" description="Homeobox" evidence="11">
    <location>
        <begin position="615"/>
        <end position="660"/>
    </location>
</feature>
<dbReference type="InterPro" id="IPR013087">
    <property type="entry name" value="Znf_C2H2_type"/>
</dbReference>
<evidence type="ECO:0000256" key="7">
    <source>
        <dbReference type="ARBA" id="ARBA00023125"/>
    </source>
</evidence>
<dbReference type="Gene3D" id="1.10.10.60">
    <property type="entry name" value="Homeodomain-like"/>
    <property type="match status" value="1"/>
</dbReference>
<feature type="domain" description="C2H2-type" evidence="14">
    <location>
        <begin position="296"/>
        <end position="323"/>
    </location>
</feature>
<evidence type="ECO:0000256" key="11">
    <source>
        <dbReference type="PROSITE-ProRule" id="PRU00108"/>
    </source>
</evidence>
<evidence type="ECO:0000256" key="5">
    <source>
        <dbReference type="ARBA" id="ARBA00022771"/>
    </source>
</evidence>
<evidence type="ECO:0000259" key="14">
    <source>
        <dbReference type="PROSITE" id="PS50157"/>
    </source>
</evidence>
<name>A0A6P8VBR8_GYMAC</name>
<evidence type="ECO:0000259" key="13">
    <source>
        <dbReference type="PROSITE" id="PS50071"/>
    </source>
</evidence>
<dbReference type="GO" id="GO:0005634">
    <property type="term" value="C:nucleus"/>
    <property type="evidence" value="ECO:0007669"/>
    <property type="project" value="UniProtKB-SubCell"/>
</dbReference>
<feature type="domain" description="C2H2-type" evidence="14">
    <location>
        <begin position="256"/>
        <end position="283"/>
    </location>
</feature>
<dbReference type="PANTHER" id="PTHR24391">
    <property type="entry name" value="HISTONE H4 TRANSCRIPTION FACTOR-RELATED"/>
    <property type="match status" value="1"/>
</dbReference>
<dbReference type="InterPro" id="IPR001356">
    <property type="entry name" value="HD"/>
</dbReference>
<dbReference type="OrthoDB" id="7491548at2759"/>
<feature type="domain" description="C2H2-type" evidence="14">
    <location>
        <begin position="324"/>
        <end position="359"/>
    </location>
</feature>